<keyword evidence="3" id="KW-1185">Reference proteome</keyword>
<proteinExistence type="predicted"/>
<protein>
    <submittedName>
        <fullName evidence="2">Uncharacterized protein</fullName>
    </submittedName>
</protein>
<accession>A0A4P9Y3K6</accession>
<evidence type="ECO:0000256" key="1">
    <source>
        <dbReference type="SAM" id="MobiDB-lite"/>
    </source>
</evidence>
<gene>
    <name evidence="2" type="ORF">BJ684DRAFT_20012</name>
</gene>
<dbReference type="AlphaFoldDB" id="A0A4P9Y3K6"/>
<organism evidence="2 3">
    <name type="scientific">Piptocephalis cylindrospora</name>
    <dbReference type="NCBI Taxonomy" id="1907219"/>
    <lineage>
        <taxon>Eukaryota</taxon>
        <taxon>Fungi</taxon>
        <taxon>Fungi incertae sedis</taxon>
        <taxon>Zoopagomycota</taxon>
        <taxon>Zoopagomycotina</taxon>
        <taxon>Zoopagomycetes</taxon>
        <taxon>Zoopagales</taxon>
        <taxon>Piptocephalidaceae</taxon>
        <taxon>Piptocephalis</taxon>
    </lineage>
</organism>
<reference evidence="3" key="1">
    <citation type="journal article" date="2018" name="Nat. Microbiol.">
        <title>Leveraging single-cell genomics to expand the fungal tree of life.</title>
        <authorList>
            <person name="Ahrendt S.R."/>
            <person name="Quandt C.A."/>
            <person name="Ciobanu D."/>
            <person name="Clum A."/>
            <person name="Salamov A."/>
            <person name="Andreopoulos B."/>
            <person name="Cheng J.F."/>
            <person name="Woyke T."/>
            <person name="Pelin A."/>
            <person name="Henrissat B."/>
            <person name="Reynolds N.K."/>
            <person name="Benny G.L."/>
            <person name="Smith M.E."/>
            <person name="James T.Y."/>
            <person name="Grigoriev I.V."/>
        </authorList>
    </citation>
    <scope>NUCLEOTIDE SEQUENCE [LARGE SCALE GENOMIC DNA]</scope>
</reference>
<evidence type="ECO:0000313" key="2">
    <source>
        <dbReference type="EMBL" id="RKP13506.1"/>
    </source>
</evidence>
<name>A0A4P9Y3K6_9FUNG</name>
<feature type="region of interest" description="Disordered" evidence="1">
    <location>
        <begin position="130"/>
        <end position="162"/>
    </location>
</feature>
<dbReference type="OrthoDB" id="10557161at2759"/>
<dbReference type="Proteomes" id="UP000267251">
    <property type="component" value="Unassembled WGS sequence"/>
</dbReference>
<sequence length="253" mass="27771">MENAMTDTLLQHYQAMTISDRTLDRTMDMAEDAMGQTPIHAMVQSSGDGSQNPIHYLPSLLSHTIYTPNRSPSVSGSVLSAQETSTSLQVSPARTTVGALRRRQSLPILGGRERGSLVRTAWSIRLPMPSRHSPSLHRPRRGVSGTLTSSGHRRRWSILPHPNGSGKLLGATRIRKTGPKVSRRHTTLSRDHTASMALVPYSRLEISTSSDSTPFHRPSGNRTLSEEELIEGIRSLCLLPSTSQTTHPLLFQG</sequence>
<dbReference type="EMBL" id="KZ988004">
    <property type="protein sequence ID" value="RKP13506.1"/>
    <property type="molecule type" value="Genomic_DNA"/>
</dbReference>
<evidence type="ECO:0000313" key="3">
    <source>
        <dbReference type="Proteomes" id="UP000267251"/>
    </source>
</evidence>